<comment type="caution">
    <text evidence="2">The sequence shown here is derived from an EMBL/GenBank/DDBJ whole genome shotgun (WGS) entry which is preliminary data.</text>
</comment>
<dbReference type="HOGENOM" id="CLU_2477148_0_0_0"/>
<protein>
    <submittedName>
        <fullName evidence="2">Uncharacterized protein</fullName>
    </submittedName>
</protein>
<evidence type="ECO:0000256" key="1">
    <source>
        <dbReference type="SAM" id="Phobius"/>
    </source>
</evidence>
<feature type="transmembrane region" description="Helical" evidence="1">
    <location>
        <begin position="37"/>
        <end position="56"/>
    </location>
</feature>
<dbReference type="Proteomes" id="UP000004358">
    <property type="component" value="Unassembled WGS sequence"/>
</dbReference>
<dbReference type="AlphaFoldDB" id="A3ZPI3"/>
<dbReference type="RefSeq" id="WP_002653652.1">
    <property type="nucleotide sequence ID" value="NZ_CH672376.1"/>
</dbReference>
<proteinExistence type="predicted"/>
<name>A3ZPI3_9BACT</name>
<sequence length="87" mass="9819">MVQIYDKNSKKVLFGFALSMWVIFGGLLFLYGLQPGLYFISIAVFVISIPLLIFLVKGLGRTAVEIGSGIQKQVEFIEKQFKDEDQL</sequence>
<keyword evidence="1" id="KW-1133">Transmembrane helix</keyword>
<keyword evidence="1" id="KW-0812">Transmembrane</keyword>
<gene>
    <name evidence="2" type="ORF">DSM3645_28807</name>
</gene>
<evidence type="ECO:0000313" key="2">
    <source>
        <dbReference type="EMBL" id="EAQ81661.1"/>
    </source>
</evidence>
<evidence type="ECO:0000313" key="3">
    <source>
        <dbReference type="Proteomes" id="UP000004358"/>
    </source>
</evidence>
<dbReference type="STRING" id="314230.DSM3645_28807"/>
<feature type="transmembrane region" description="Helical" evidence="1">
    <location>
        <begin position="12"/>
        <end position="31"/>
    </location>
</feature>
<dbReference type="EMBL" id="AANZ01000004">
    <property type="protein sequence ID" value="EAQ81661.1"/>
    <property type="molecule type" value="Genomic_DNA"/>
</dbReference>
<organism evidence="2 3">
    <name type="scientific">Blastopirellula marina DSM 3645</name>
    <dbReference type="NCBI Taxonomy" id="314230"/>
    <lineage>
        <taxon>Bacteria</taxon>
        <taxon>Pseudomonadati</taxon>
        <taxon>Planctomycetota</taxon>
        <taxon>Planctomycetia</taxon>
        <taxon>Pirellulales</taxon>
        <taxon>Pirellulaceae</taxon>
        <taxon>Blastopirellula</taxon>
    </lineage>
</organism>
<keyword evidence="1" id="KW-0472">Membrane</keyword>
<reference evidence="2 3" key="1">
    <citation type="submission" date="2006-02" db="EMBL/GenBank/DDBJ databases">
        <authorList>
            <person name="Amann R."/>
            <person name="Ferriera S."/>
            <person name="Johnson J."/>
            <person name="Kravitz S."/>
            <person name="Halpern A."/>
            <person name="Remington K."/>
            <person name="Beeson K."/>
            <person name="Tran B."/>
            <person name="Rogers Y.-H."/>
            <person name="Friedman R."/>
            <person name="Venter J.C."/>
        </authorList>
    </citation>
    <scope>NUCLEOTIDE SEQUENCE [LARGE SCALE GENOMIC DNA]</scope>
    <source>
        <strain evidence="2 3">DSM 3645</strain>
    </source>
</reference>
<accession>A3ZPI3</accession>